<keyword evidence="3 4" id="KW-0063">Aspartyl esterase</keyword>
<dbReference type="PANTHER" id="PTHR31321:SF57">
    <property type="entry name" value="PECTINESTERASE 53-RELATED"/>
    <property type="match status" value="1"/>
</dbReference>
<evidence type="ECO:0000256" key="1">
    <source>
        <dbReference type="ARBA" id="ARBA00008891"/>
    </source>
</evidence>
<dbReference type="PANTHER" id="PTHR31321">
    <property type="entry name" value="ACYL-COA THIOESTER HYDROLASE YBHC-RELATED"/>
    <property type="match status" value="1"/>
</dbReference>
<evidence type="ECO:0000313" key="7">
    <source>
        <dbReference type="Proteomes" id="UP000830401"/>
    </source>
</evidence>
<dbReference type="EMBL" id="CP095063">
    <property type="protein sequence ID" value="UOQ68924.1"/>
    <property type="molecule type" value="Genomic_DNA"/>
</dbReference>
<keyword evidence="4" id="KW-0732">Signal</keyword>
<organism evidence="6 7">
    <name type="scientific">Hymenobacter volaticus</name>
    <dbReference type="NCBI Taxonomy" id="2932254"/>
    <lineage>
        <taxon>Bacteria</taxon>
        <taxon>Pseudomonadati</taxon>
        <taxon>Bacteroidota</taxon>
        <taxon>Cytophagia</taxon>
        <taxon>Cytophagales</taxon>
        <taxon>Hymenobacteraceae</taxon>
        <taxon>Hymenobacter</taxon>
    </lineage>
</organism>
<gene>
    <name evidence="6" type="primary">pelA</name>
    <name evidence="6" type="ORF">MUN86_24780</name>
</gene>
<dbReference type="Gene3D" id="1.50.10.20">
    <property type="match status" value="1"/>
</dbReference>
<keyword evidence="7" id="KW-1185">Reference proteome</keyword>
<proteinExistence type="inferred from homology"/>
<keyword evidence="6" id="KW-0456">Lyase</keyword>
<dbReference type="Proteomes" id="UP000830401">
    <property type="component" value="Plasmid unnamed2"/>
</dbReference>
<evidence type="ECO:0000313" key="6">
    <source>
        <dbReference type="EMBL" id="UOQ68924.1"/>
    </source>
</evidence>
<dbReference type="Gene3D" id="2.160.20.10">
    <property type="entry name" value="Single-stranded right-handed beta-helix, Pectin lyase-like"/>
    <property type="match status" value="1"/>
</dbReference>
<dbReference type="InterPro" id="IPR011050">
    <property type="entry name" value="Pectin_lyase_fold/virulence"/>
</dbReference>
<comment type="similarity">
    <text evidence="1">Belongs to the pectinesterase family.</text>
</comment>
<accession>A0ABY4GDH9</accession>
<evidence type="ECO:0000256" key="3">
    <source>
        <dbReference type="ARBA" id="ARBA00023085"/>
    </source>
</evidence>
<dbReference type="InterPro" id="IPR000070">
    <property type="entry name" value="Pectinesterase_cat"/>
</dbReference>
<dbReference type="NCBIfam" id="TIGR02474">
    <property type="entry name" value="pec_lyase"/>
    <property type="match status" value="1"/>
</dbReference>
<evidence type="ECO:0000256" key="4">
    <source>
        <dbReference type="RuleBase" id="RU000589"/>
    </source>
</evidence>
<name>A0ABY4GDH9_9BACT</name>
<protein>
    <recommendedName>
        <fullName evidence="4">Pectinesterase</fullName>
        <ecNumber evidence="4">3.1.1.11</ecNumber>
    </recommendedName>
</protein>
<comment type="pathway">
    <text evidence="4">Glycan metabolism; pectin degradation; 2-dehydro-3-deoxy-D-gluconate from pectin: step 1/5.</text>
</comment>
<dbReference type="GO" id="GO:0030570">
    <property type="term" value="F:pectate lyase activity"/>
    <property type="evidence" value="ECO:0007669"/>
    <property type="project" value="UniProtKB-EC"/>
</dbReference>
<dbReference type="InterPro" id="IPR012669">
    <property type="entry name" value="Pectate_lyase"/>
</dbReference>
<dbReference type="RefSeq" id="WP_245126596.1">
    <property type="nucleotide sequence ID" value="NZ_CP095063.1"/>
</dbReference>
<comment type="catalytic activity">
    <reaction evidence="4">
        <text>[(1-&gt;4)-alpha-D-galacturonosyl methyl ester](n) + n H2O = [(1-&gt;4)-alpha-D-galacturonosyl](n) + n methanol + n H(+)</text>
        <dbReference type="Rhea" id="RHEA:22380"/>
        <dbReference type="Rhea" id="RHEA-COMP:14570"/>
        <dbReference type="Rhea" id="RHEA-COMP:14573"/>
        <dbReference type="ChEBI" id="CHEBI:15377"/>
        <dbReference type="ChEBI" id="CHEBI:15378"/>
        <dbReference type="ChEBI" id="CHEBI:17790"/>
        <dbReference type="ChEBI" id="CHEBI:140522"/>
        <dbReference type="ChEBI" id="CHEBI:140523"/>
        <dbReference type="EC" id="3.1.1.11"/>
    </reaction>
</comment>
<feature type="chain" id="PRO_5045004324" description="Pectinesterase" evidence="4">
    <location>
        <begin position="22"/>
        <end position="680"/>
    </location>
</feature>
<geneLocation type="plasmid" evidence="6 7">
    <name>unnamed2</name>
</geneLocation>
<dbReference type="Pfam" id="PF01095">
    <property type="entry name" value="Pectinesterase"/>
    <property type="match status" value="1"/>
</dbReference>
<dbReference type="InterPro" id="IPR018040">
    <property type="entry name" value="Pectinesterase_Tyr_AS"/>
</dbReference>
<dbReference type="PROSITE" id="PS00800">
    <property type="entry name" value="PECTINESTERASE_1"/>
    <property type="match status" value="1"/>
</dbReference>
<keyword evidence="6" id="KW-0614">Plasmid</keyword>
<feature type="domain" description="Pectinesterase catalytic" evidence="5">
    <location>
        <begin position="29"/>
        <end position="180"/>
    </location>
</feature>
<evidence type="ECO:0000256" key="2">
    <source>
        <dbReference type="ARBA" id="ARBA00022801"/>
    </source>
</evidence>
<feature type="signal peptide" evidence="4">
    <location>
        <begin position="1"/>
        <end position="21"/>
    </location>
</feature>
<sequence length="680" mass="76312">MTRYVLVFLYLLLEGAFAAQAQGKAKQQIVVAQKGAADFRTIQAAINSLPKGGAQLPVVFIKNGTYREKVTIDSLPNLVLRGQSEEGVLVTISQANATFRCDPANAGRWDVATLNLRNSPGVTLEKLTVTNTYGADHPNGETISCASELGGQKVINSADHQMALYTAANTTRLFVRHCTFRTRGNDTVSPWDKEAGMYYFLDCTMEGSVDFYCPRGWAYAENCRFICHNPNAAIWHDGSMNQDAKTVLKNCTFTGDKDFKLGRYHHDSQFYLIDCRFDRNMADADIYPAPSGDSAPLWGKRVYYYNCRRDGENYAWLRDNLTTAVNAPTPQQITANWTFGGRWNPDPKAPKLPAPGPVAQDSIAERMLFYQRTDGGWPKAIGDAKVDYKHPLSTVQKATLTDDAGRNDATIDNNATTREITYLLHAFTTTSNPTYRRAAERGISYLLQMQYSNGGFPQFYPDKSSYRHQITYNDDAMVRVLTLLRAVVERKGDYASVEQDLRLKAQQAVERGIACILQTQYVQHGKLTAWCAQYDEKTLLPAKARTFELPSLSGSETVGIVEFLMYIENPSPAVRRSITSAVEWLTAVKIAGYAVKTIQDPKLPKGYDRVIVAEPGATMWARFYDLETNKPIYVGRNSEKKNSLAEIEYERRTGYGYAGTWPATLLTKDYPAWQQKWEKK</sequence>
<evidence type="ECO:0000259" key="5">
    <source>
        <dbReference type="Pfam" id="PF01095"/>
    </source>
</evidence>
<reference evidence="6" key="1">
    <citation type="submission" date="2022-04" db="EMBL/GenBank/DDBJ databases">
        <title>Hymenobacter sp. isolated from the air.</title>
        <authorList>
            <person name="Won M."/>
            <person name="Lee C.-M."/>
            <person name="Woen H.-Y."/>
            <person name="Kwon S.-W."/>
        </authorList>
    </citation>
    <scope>NUCLEOTIDE SEQUENCE</scope>
    <source>
        <strain evidence="6">5420S-77</strain>
        <plasmid evidence="6">unnamed2</plasmid>
    </source>
</reference>
<dbReference type="EC" id="3.1.1.11" evidence="4"/>
<keyword evidence="2 4" id="KW-0378">Hydrolase</keyword>
<dbReference type="Pfam" id="PF09492">
    <property type="entry name" value="Pec_lyase"/>
    <property type="match status" value="1"/>
</dbReference>
<dbReference type="InterPro" id="IPR012334">
    <property type="entry name" value="Pectin_lyas_fold"/>
</dbReference>
<dbReference type="SUPFAM" id="SSF81853">
    <property type="entry name" value="Family 10 polysaccharide lyase"/>
    <property type="match status" value="1"/>
</dbReference>
<dbReference type="SUPFAM" id="SSF51126">
    <property type="entry name" value="Pectin lyase-like"/>
    <property type="match status" value="1"/>
</dbReference>